<dbReference type="FunFam" id="1.10.3730.20:FF:000001">
    <property type="entry name" value="Quaternary ammonium compound resistance transporter SugE"/>
    <property type="match status" value="1"/>
</dbReference>
<dbReference type="InterPro" id="IPR000390">
    <property type="entry name" value="Small_drug/metabolite_transptr"/>
</dbReference>
<dbReference type="AlphaFoldDB" id="A0A841T835"/>
<evidence type="ECO:0000256" key="8">
    <source>
        <dbReference type="SAM" id="Phobius"/>
    </source>
</evidence>
<dbReference type="PANTHER" id="PTHR30561">
    <property type="entry name" value="SMR FAMILY PROTON-DEPENDENT DRUG EFFLUX TRANSPORTER SUGE"/>
    <property type="match status" value="1"/>
</dbReference>
<evidence type="ECO:0000313" key="9">
    <source>
        <dbReference type="EMBL" id="MBB6638408.1"/>
    </source>
</evidence>
<proteinExistence type="inferred from homology"/>
<feature type="transmembrane region" description="Helical" evidence="8">
    <location>
        <begin position="59"/>
        <end position="79"/>
    </location>
</feature>
<accession>A0A841T835</accession>
<dbReference type="Pfam" id="PF00893">
    <property type="entry name" value="Multi_Drug_Res"/>
    <property type="match status" value="1"/>
</dbReference>
<dbReference type="InterPro" id="IPR037185">
    <property type="entry name" value="EmrE-like"/>
</dbReference>
<dbReference type="GO" id="GO:0005886">
    <property type="term" value="C:plasma membrane"/>
    <property type="evidence" value="ECO:0007669"/>
    <property type="project" value="UniProtKB-SubCell"/>
</dbReference>
<comment type="similarity">
    <text evidence="7">Belongs to the drug/metabolite transporter (DMT) superfamily. Small multidrug resistance (SMR) (TC 2.A.7.1) family.</text>
</comment>
<keyword evidence="4 7" id="KW-0812">Transmembrane</keyword>
<dbReference type="RefSeq" id="WP_185123603.1">
    <property type="nucleotide sequence ID" value="NZ_JACJVQ010000032.1"/>
</dbReference>
<dbReference type="Proteomes" id="UP000535838">
    <property type="component" value="Unassembled WGS sequence"/>
</dbReference>
<keyword evidence="3" id="KW-1003">Cell membrane</keyword>
<keyword evidence="2" id="KW-0813">Transport</keyword>
<reference evidence="9 10" key="1">
    <citation type="submission" date="2020-08" db="EMBL/GenBank/DDBJ databases">
        <title>Cohnella phylogeny.</title>
        <authorList>
            <person name="Dunlap C."/>
        </authorList>
    </citation>
    <scope>NUCLEOTIDE SEQUENCE [LARGE SCALE GENOMIC DNA]</scope>
    <source>
        <strain evidence="9 10">DSM 25241</strain>
    </source>
</reference>
<feature type="transmembrane region" description="Helical" evidence="8">
    <location>
        <begin position="27"/>
        <end position="47"/>
    </location>
</feature>
<dbReference type="GO" id="GO:0022857">
    <property type="term" value="F:transmembrane transporter activity"/>
    <property type="evidence" value="ECO:0007669"/>
    <property type="project" value="InterPro"/>
</dbReference>
<evidence type="ECO:0000256" key="6">
    <source>
        <dbReference type="ARBA" id="ARBA00023136"/>
    </source>
</evidence>
<organism evidence="9 10">
    <name type="scientific">Cohnella thailandensis</name>
    <dbReference type="NCBI Taxonomy" id="557557"/>
    <lineage>
        <taxon>Bacteria</taxon>
        <taxon>Bacillati</taxon>
        <taxon>Bacillota</taxon>
        <taxon>Bacilli</taxon>
        <taxon>Bacillales</taxon>
        <taxon>Paenibacillaceae</taxon>
        <taxon>Cohnella</taxon>
    </lineage>
</organism>
<dbReference type="SUPFAM" id="SSF103481">
    <property type="entry name" value="Multidrug resistance efflux transporter EmrE"/>
    <property type="match status" value="1"/>
</dbReference>
<comment type="subcellular location">
    <subcellularLocation>
        <location evidence="1 7">Cell membrane</location>
        <topology evidence="1 7">Multi-pass membrane protein</topology>
    </subcellularLocation>
</comment>
<dbReference type="Gene3D" id="1.10.3730.20">
    <property type="match status" value="1"/>
</dbReference>
<keyword evidence="6 8" id="KW-0472">Membrane</keyword>
<keyword evidence="10" id="KW-1185">Reference proteome</keyword>
<sequence>MNGYLALALAIVGEVFGTSMLKLSDGFSHAVFSLLFLLGFGFAFYFLSLCMKTVPLGTAYAIWSGVGTVLTTVIGVLAWGEPLNFVLVLGIVLIVGGVALLNSGRTAEG</sequence>
<evidence type="ECO:0000256" key="1">
    <source>
        <dbReference type="ARBA" id="ARBA00004651"/>
    </source>
</evidence>
<gene>
    <name evidence="9" type="ORF">H7B67_30110</name>
</gene>
<comment type="caution">
    <text evidence="9">The sequence shown here is derived from an EMBL/GenBank/DDBJ whole genome shotgun (WGS) entry which is preliminary data.</text>
</comment>
<evidence type="ECO:0000256" key="7">
    <source>
        <dbReference type="RuleBase" id="RU003942"/>
    </source>
</evidence>
<dbReference type="PANTHER" id="PTHR30561:SF1">
    <property type="entry name" value="MULTIDRUG TRANSPORTER EMRE"/>
    <property type="match status" value="1"/>
</dbReference>
<name>A0A841T835_9BACL</name>
<evidence type="ECO:0000256" key="3">
    <source>
        <dbReference type="ARBA" id="ARBA00022475"/>
    </source>
</evidence>
<dbReference type="EMBL" id="JACJVQ010000032">
    <property type="protein sequence ID" value="MBB6638408.1"/>
    <property type="molecule type" value="Genomic_DNA"/>
</dbReference>
<dbReference type="InterPro" id="IPR045324">
    <property type="entry name" value="Small_multidrug_res"/>
</dbReference>
<evidence type="ECO:0000256" key="2">
    <source>
        <dbReference type="ARBA" id="ARBA00022448"/>
    </source>
</evidence>
<feature type="transmembrane region" description="Helical" evidence="8">
    <location>
        <begin position="85"/>
        <end position="103"/>
    </location>
</feature>
<keyword evidence="5 8" id="KW-1133">Transmembrane helix</keyword>
<evidence type="ECO:0000313" key="10">
    <source>
        <dbReference type="Proteomes" id="UP000535838"/>
    </source>
</evidence>
<evidence type="ECO:0000256" key="4">
    <source>
        <dbReference type="ARBA" id="ARBA00022692"/>
    </source>
</evidence>
<evidence type="ECO:0000256" key="5">
    <source>
        <dbReference type="ARBA" id="ARBA00022989"/>
    </source>
</evidence>
<protein>
    <submittedName>
        <fullName evidence="9">Multidrug efflux SMR transporter</fullName>
    </submittedName>
</protein>